<name>A0ACC0GBZ4_9ERIC</name>
<reference evidence="1 2" key="1">
    <citation type="journal article" date="2022" name="Plant J.">
        <title>Chromosome-level genome of Camellia lanceoleosa provides a valuable resource for understanding genome evolution and self-incompatibility.</title>
        <authorList>
            <person name="Gong W."/>
            <person name="Xiao S."/>
            <person name="Wang L."/>
            <person name="Liao Z."/>
            <person name="Chang Y."/>
            <person name="Mo W."/>
            <person name="Hu G."/>
            <person name="Li W."/>
            <person name="Zhao G."/>
            <person name="Zhu H."/>
            <person name="Hu X."/>
            <person name="Ji K."/>
            <person name="Xiang X."/>
            <person name="Song Q."/>
            <person name="Yuan D."/>
            <person name="Jin S."/>
            <person name="Zhang L."/>
        </authorList>
    </citation>
    <scope>NUCLEOTIDE SEQUENCE [LARGE SCALE GENOMIC DNA]</scope>
    <source>
        <strain evidence="1">SQ_2022a</strain>
    </source>
</reference>
<proteinExistence type="predicted"/>
<organism evidence="1 2">
    <name type="scientific">Camellia lanceoleosa</name>
    <dbReference type="NCBI Taxonomy" id="1840588"/>
    <lineage>
        <taxon>Eukaryota</taxon>
        <taxon>Viridiplantae</taxon>
        <taxon>Streptophyta</taxon>
        <taxon>Embryophyta</taxon>
        <taxon>Tracheophyta</taxon>
        <taxon>Spermatophyta</taxon>
        <taxon>Magnoliopsida</taxon>
        <taxon>eudicotyledons</taxon>
        <taxon>Gunneridae</taxon>
        <taxon>Pentapetalae</taxon>
        <taxon>asterids</taxon>
        <taxon>Ericales</taxon>
        <taxon>Theaceae</taxon>
        <taxon>Camellia</taxon>
    </lineage>
</organism>
<evidence type="ECO:0000313" key="2">
    <source>
        <dbReference type="Proteomes" id="UP001060215"/>
    </source>
</evidence>
<gene>
    <name evidence="1" type="ORF">LOK49_LG10G00661</name>
</gene>
<accession>A0ACC0GBZ4</accession>
<dbReference type="EMBL" id="CM045767">
    <property type="protein sequence ID" value="KAI7997176.1"/>
    <property type="molecule type" value="Genomic_DNA"/>
</dbReference>
<comment type="caution">
    <text evidence="1">The sequence shown here is derived from an EMBL/GenBank/DDBJ whole genome shotgun (WGS) entry which is preliminary data.</text>
</comment>
<evidence type="ECO:0000313" key="1">
    <source>
        <dbReference type="EMBL" id="KAI7997176.1"/>
    </source>
</evidence>
<keyword evidence="2" id="KW-1185">Reference proteome</keyword>
<sequence>MMLVQVFFNIFKIFMRLMLPHQLYASFFAMMMVLFASITCFLLPLLPRPLTNGQNSYASLIDDDKDGKTAPRWVHLDPCEGIYDNPLLYEKGYFHLHIIYIVLELFISS</sequence>
<protein>
    <submittedName>
        <fullName evidence="1">Peptide-N(4)-(N-acetyl-beta-glucosaminyl)asparagine amidase</fullName>
    </submittedName>
</protein>
<dbReference type="Proteomes" id="UP001060215">
    <property type="component" value="Chromosome 10"/>
</dbReference>